<name>W4JSD7_HETIT</name>
<dbReference type="HOGENOM" id="CLU_187838_0_0_1"/>
<dbReference type="RefSeq" id="XP_009551360.1">
    <property type="nucleotide sequence ID" value="XM_009553065.1"/>
</dbReference>
<organism evidence="1 2">
    <name type="scientific">Heterobasidion irregulare (strain TC 32-1)</name>
    <dbReference type="NCBI Taxonomy" id="747525"/>
    <lineage>
        <taxon>Eukaryota</taxon>
        <taxon>Fungi</taxon>
        <taxon>Dikarya</taxon>
        <taxon>Basidiomycota</taxon>
        <taxon>Agaricomycotina</taxon>
        <taxon>Agaricomycetes</taxon>
        <taxon>Russulales</taxon>
        <taxon>Bondarzewiaceae</taxon>
        <taxon>Heterobasidion</taxon>
        <taxon>Heterobasidion annosum species complex</taxon>
    </lineage>
</organism>
<keyword evidence="2" id="KW-1185">Reference proteome</keyword>
<dbReference type="InParanoid" id="W4JSD7"/>
<evidence type="ECO:0000313" key="2">
    <source>
        <dbReference type="Proteomes" id="UP000030671"/>
    </source>
</evidence>
<accession>W4JSD7</accession>
<dbReference type="AlphaFoldDB" id="W4JSD7"/>
<evidence type="ECO:0000313" key="1">
    <source>
        <dbReference type="EMBL" id="ETW76458.1"/>
    </source>
</evidence>
<dbReference type="EMBL" id="KI925464">
    <property type="protein sequence ID" value="ETW76458.1"/>
    <property type="molecule type" value="Genomic_DNA"/>
</dbReference>
<dbReference type="KEGG" id="hir:HETIRDRAFT_421922"/>
<dbReference type="GeneID" id="20673762"/>
<gene>
    <name evidence="1" type="ORF">HETIRDRAFT_421922</name>
</gene>
<proteinExistence type="predicted"/>
<dbReference type="Proteomes" id="UP000030671">
    <property type="component" value="Unassembled WGS sequence"/>
</dbReference>
<sequence>MAMLFTEIIKPRSSTEQVVDEHAPALGSEGGIREAFGRYRTALDKYQRCRLAPNMVGPCPTNDKPPKDVRQHLGQFAHTSRTHHGHTGVLQ</sequence>
<protein>
    <submittedName>
        <fullName evidence="1">Uncharacterized protein</fullName>
    </submittedName>
</protein>
<reference evidence="1 2" key="1">
    <citation type="journal article" date="2012" name="New Phytol.">
        <title>Insight into trade-off between wood decay and parasitism from the genome of a fungal forest pathogen.</title>
        <authorList>
            <person name="Olson A."/>
            <person name="Aerts A."/>
            <person name="Asiegbu F."/>
            <person name="Belbahri L."/>
            <person name="Bouzid O."/>
            <person name="Broberg A."/>
            <person name="Canback B."/>
            <person name="Coutinho P.M."/>
            <person name="Cullen D."/>
            <person name="Dalman K."/>
            <person name="Deflorio G."/>
            <person name="van Diepen L.T."/>
            <person name="Dunand C."/>
            <person name="Duplessis S."/>
            <person name="Durling M."/>
            <person name="Gonthier P."/>
            <person name="Grimwood J."/>
            <person name="Fossdal C.G."/>
            <person name="Hansson D."/>
            <person name="Henrissat B."/>
            <person name="Hietala A."/>
            <person name="Himmelstrand K."/>
            <person name="Hoffmeister D."/>
            <person name="Hogberg N."/>
            <person name="James T.Y."/>
            <person name="Karlsson M."/>
            <person name="Kohler A."/>
            <person name="Kues U."/>
            <person name="Lee Y.H."/>
            <person name="Lin Y.C."/>
            <person name="Lind M."/>
            <person name="Lindquist E."/>
            <person name="Lombard V."/>
            <person name="Lucas S."/>
            <person name="Lunden K."/>
            <person name="Morin E."/>
            <person name="Murat C."/>
            <person name="Park J."/>
            <person name="Raffaello T."/>
            <person name="Rouze P."/>
            <person name="Salamov A."/>
            <person name="Schmutz J."/>
            <person name="Solheim H."/>
            <person name="Stahlberg J."/>
            <person name="Velez H."/>
            <person name="de Vries R.P."/>
            <person name="Wiebenga A."/>
            <person name="Woodward S."/>
            <person name="Yakovlev I."/>
            <person name="Garbelotto M."/>
            <person name="Martin F."/>
            <person name="Grigoriev I.V."/>
            <person name="Stenlid J."/>
        </authorList>
    </citation>
    <scope>NUCLEOTIDE SEQUENCE [LARGE SCALE GENOMIC DNA]</scope>
    <source>
        <strain evidence="1 2">TC 32-1</strain>
    </source>
</reference>